<name>A0A917BDT9_9MICO</name>
<dbReference type="EMBL" id="BMGP01000007">
    <property type="protein sequence ID" value="GGF38833.1"/>
    <property type="molecule type" value="Genomic_DNA"/>
</dbReference>
<dbReference type="NCBIfam" id="TIGR03543">
    <property type="entry name" value="divI1A_rptt_fam"/>
    <property type="match status" value="1"/>
</dbReference>
<dbReference type="InterPro" id="IPR019933">
    <property type="entry name" value="DivIVA_domain"/>
</dbReference>
<keyword evidence="2" id="KW-1185">Reference proteome</keyword>
<comment type="caution">
    <text evidence="1">The sequence shown here is derived from an EMBL/GenBank/DDBJ whole genome shotgun (WGS) entry which is preliminary data.</text>
</comment>
<evidence type="ECO:0000313" key="2">
    <source>
        <dbReference type="Proteomes" id="UP000598775"/>
    </source>
</evidence>
<accession>A0A917BDT9</accession>
<gene>
    <name evidence="1" type="ORF">GCM10011399_34630</name>
</gene>
<dbReference type="InterPro" id="IPR019932">
    <property type="entry name" value="CHP03543"/>
</dbReference>
<evidence type="ECO:0008006" key="3">
    <source>
        <dbReference type="Google" id="ProtNLM"/>
    </source>
</evidence>
<protein>
    <recommendedName>
        <fullName evidence="3">DivIVA domain-containing protein</fullName>
    </recommendedName>
</protein>
<sequence length="176" mass="19863">MGYNVDEVEKFLSDARAAYEAQGDPAHIDQDAELDSRSIRRASFSLQKGGYSTAHVDAALERLEDAFSARERARAMHEIGDEKWYTLSRDRAREIVARLERSRGHRFRRVGILTGGYDRGDVDDFCDVIISYFREGAVVTIEDIRGAVFRPKLGGYNEAQVDMVLDAVVDVMLSVR</sequence>
<dbReference type="NCBIfam" id="TIGR03544">
    <property type="entry name" value="DivI1A_domain"/>
    <property type="match status" value="2"/>
</dbReference>
<proteinExistence type="predicted"/>
<organism evidence="1 2">
    <name type="scientific">Subtercola lobariae</name>
    <dbReference type="NCBI Taxonomy" id="1588641"/>
    <lineage>
        <taxon>Bacteria</taxon>
        <taxon>Bacillati</taxon>
        <taxon>Actinomycetota</taxon>
        <taxon>Actinomycetes</taxon>
        <taxon>Micrococcales</taxon>
        <taxon>Microbacteriaceae</taxon>
        <taxon>Subtercola</taxon>
    </lineage>
</organism>
<dbReference type="Gene3D" id="6.10.250.660">
    <property type="match status" value="1"/>
</dbReference>
<dbReference type="AlphaFoldDB" id="A0A917BDT9"/>
<reference evidence="1 2" key="1">
    <citation type="journal article" date="2014" name="Int. J. Syst. Evol. Microbiol.">
        <title>Complete genome sequence of Corynebacterium casei LMG S-19264T (=DSM 44701T), isolated from a smear-ripened cheese.</title>
        <authorList>
            <consortium name="US DOE Joint Genome Institute (JGI-PGF)"/>
            <person name="Walter F."/>
            <person name="Albersmeier A."/>
            <person name="Kalinowski J."/>
            <person name="Ruckert C."/>
        </authorList>
    </citation>
    <scope>NUCLEOTIDE SEQUENCE [LARGE SCALE GENOMIC DNA]</scope>
    <source>
        <strain evidence="1 2">CGMCC 1.12976</strain>
    </source>
</reference>
<dbReference type="Proteomes" id="UP000598775">
    <property type="component" value="Unassembled WGS sequence"/>
</dbReference>
<evidence type="ECO:0000313" key="1">
    <source>
        <dbReference type="EMBL" id="GGF38833.1"/>
    </source>
</evidence>